<feature type="region of interest" description="Disordered" evidence="2">
    <location>
        <begin position="183"/>
        <end position="272"/>
    </location>
</feature>
<dbReference type="Proteomes" id="UP001460270">
    <property type="component" value="Unassembled WGS sequence"/>
</dbReference>
<evidence type="ECO:0008006" key="5">
    <source>
        <dbReference type="Google" id="ProtNLM"/>
    </source>
</evidence>
<accession>A0AAW0NYI7</accession>
<evidence type="ECO:0000256" key="1">
    <source>
        <dbReference type="SAM" id="Coils"/>
    </source>
</evidence>
<name>A0AAW0NYI7_9GOBI</name>
<proteinExistence type="predicted"/>
<gene>
    <name evidence="3" type="ORF">WMY93_014359</name>
</gene>
<feature type="coiled-coil region" evidence="1">
    <location>
        <begin position="405"/>
        <end position="478"/>
    </location>
</feature>
<reference evidence="4" key="1">
    <citation type="submission" date="2024-04" db="EMBL/GenBank/DDBJ databases">
        <title>Salinicola lusitanus LLJ914,a marine bacterium isolated from the Okinawa Trough.</title>
        <authorList>
            <person name="Li J."/>
        </authorList>
    </citation>
    <scope>NUCLEOTIDE SEQUENCE [LARGE SCALE GENOMIC DNA]</scope>
</reference>
<evidence type="ECO:0000256" key="2">
    <source>
        <dbReference type="SAM" id="MobiDB-lite"/>
    </source>
</evidence>
<dbReference type="EMBL" id="JBBPFD010000010">
    <property type="protein sequence ID" value="KAK7909675.1"/>
    <property type="molecule type" value="Genomic_DNA"/>
</dbReference>
<protein>
    <recommendedName>
        <fullName evidence="5">RRM domain-containing protein</fullName>
    </recommendedName>
</protein>
<evidence type="ECO:0000313" key="4">
    <source>
        <dbReference type="Proteomes" id="UP001460270"/>
    </source>
</evidence>
<comment type="caution">
    <text evidence="3">The sequence shown here is derived from an EMBL/GenBank/DDBJ whole genome shotgun (WGS) entry which is preliminary data.</text>
</comment>
<dbReference type="AlphaFoldDB" id="A0AAW0NYI7"/>
<organism evidence="3 4">
    <name type="scientific">Mugilogobius chulae</name>
    <name type="common">yellowstripe goby</name>
    <dbReference type="NCBI Taxonomy" id="88201"/>
    <lineage>
        <taxon>Eukaryota</taxon>
        <taxon>Metazoa</taxon>
        <taxon>Chordata</taxon>
        <taxon>Craniata</taxon>
        <taxon>Vertebrata</taxon>
        <taxon>Euteleostomi</taxon>
        <taxon>Actinopterygii</taxon>
        <taxon>Neopterygii</taxon>
        <taxon>Teleostei</taxon>
        <taxon>Neoteleostei</taxon>
        <taxon>Acanthomorphata</taxon>
        <taxon>Gobiaria</taxon>
        <taxon>Gobiiformes</taxon>
        <taxon>Gobioidei</taxon>
        <taxon>Gobiidae</taxon>
        <taxon>Gobionellinae</taxon>
        <taxon>Mugilogobius</taxon>
    </lineage>
</organism>
<evidence type="ECO:0000313" key="3">
    <source>
        <dbReference type="EMBL" id="KAK7909675.1"/>
    </source>
</evidence>
<keyword evidence="4" id="KW-1185">Reference proteome</keyword>
<sequence>MAAAAALRPGGAGHPRTKSEICVYKTTDGKVIVEDELLNFIVVKMRTLAQDEIVLLVTNNFSSAWIEESKRLLFEMCPTSIRCVKHKGPQKDSNNIKDCLRVLNECGDNIPRFVSYNLDELPPIGFEHLDASALLSRVQQLSREVVSLKAILEAQMSTSDSVSAATTAMEHRVAALEKQCQRAPPGQTYGGAGQTQGIPSSVPPMEKQAATTSARFRGETDLNVPLSDSGPEELLSAPTHAEWSTVVKRGRHTRPNAPLQPQQNRSKREQRRKAGIIGTGTASNIPVVKTKLVSVFATRFSPELDADTLGSYLSERLGKAVTCEKIQTVRNNRFGSFRVLAECNEVGELYDAQLWPEGIYVRRYYEARKPRASIAQSLEAKVEGSALLGDSPAPRCSWFFRHINYMAEQEQNKRTLEQLKRLELEKQLECNDAHKAVQAKEYELKDAQEAVQGKEQEVNEAQKAALLKEIELKDIQKEILKKEKEELNVAPTVVQDTSGLKLKRRSVRAPGKYK</sequence>
<keyword evidence="1" id="KW-0175">Coiled coil</keyword>